<dbReference type="OrthoDB" id="9795011at2"/>
<keyword evidence="3" id="KW-0804">Transcription</keyword>
<evidence type="ECO:0000313" key="7">
    <source>
        <dbReference type="Proteomes" id="UP000255355"/>
    </source>
</evidence>
<dbReference type="InterPro" id="IPR001647">
    <property type="entry name" value="HTH_TetR"/>
</dbReference>
<feature type="DNA-binding region" description="H-T-H motif" evidence="4">
    <location>
        <begin position="32"/>
        <end position="51"/>
    </location>
</feature>
<protein>
    <submittedName>
        <fullName evidence="6">TetR family transcriptional regulator</fullName>
    </submittedName>
</protein>
<dbReference type="RefSeq" id="WP_068024265.1">
    <property type="nucleotide sequence ID" value="NZ_QQAZ01000018.1"/>
</dbReference>
<accession>A0A370GKI8</accession>
<sequence>MADQLRADARSNRDQILSAAQIVFREQGVDVPMKEIADRAGVGVGTLYRRFPDRSALISAAAQAYLQALADLADAAWREEGRAWPALGRVLRGCAELGLGATASAIEPALHADIQADRSLAALRGNIAEQVARMTAQAQVDGELRTDVDAQDMARLMTLQIYVRPDESHERAVQRTMDIVLDGLRAR</sequence>
<dbReference type="InterPro" id="IPR009057">
    <property type="entry name" value="Homeodomain-like_sf"/>
</dbReference>
<organism evidence="6 7">
    <name type="scientific">Nocardia mexicana</name>
    <dbReference type="NCBI Taxonomy" id="279262"/>
    <lineage>
        <taxon>Bacteria</taxon>
        <taxon>Bacillati</taxon>
        <taxon>Actinomycetota</taxon>
        <taxon>Actinomycetes</taxon>
        <taxon>Mycobacteriales</taxon>
        <taxon>Nocardiaceae</taxon>
        <taxon>Nocardia</taxon>
    </lineage>
</organism>
<dbReference type="EMBL" id="QQAZ01000018">
    <property type="protein sequence ID" value="RDI43880.1"/>
    <property type="molecule type" value="Genomic_DNA"/>
</dbReference>
<dbReference type="PROSITE" id="PS50977">
    <property type="entry name" value="HTH_TETR_2"/>
    <property type="match status" value="1"/>
</dbReference>
<gene>
    <name evidence="6" type="ORF">DFR68_11860</name>
</gene>
<evidence type="ECO:0000256" key="3">
    <source>
        <dbReference type="ARBA" id="ARBA00023163"/>
    </source>
</evidence>
<name>A0A370GKI8_9NOCA</name>
<evidence type="ECO:0000259" key="5">
    <source>
        <dbReference type="PROSITE" id="PS50977"/>
    </source>
</evidence>
<comment type="caution">
    <text evidence="6">The sequence shown here is derived from an EMBL/GenBank/DDBJ whole genome shotgun (WGS) entry which is preliminary data.</text>
</comment>
<dbReference type="PANTHER" id="PTHR30055">
    <property type="entry name" value="HTH-TYPE TRANSCRIPTIONAL REGULATOR RUTR"/>
    <property type="match status" value="1"/>
</dbReference>
<proteinExistence type="predicted"/>
<evidence type="ECO:0000256" key="2">
    <source>
        <dbReference type="ARBA" id="ARBA00023125"/>
    </source>
</evidence>
<dbReference type="Pfam" id="PF21597">
    <property type="entry name" value="TetR_C_43"/>
    <property type="match status" value="1"/>
</dbReference>
<keyword evidence="7" id="KW-1185">Reference proteome</keyword>
<dbReference type="STRING" id="1210089.GCA_001613165_04958"/>
<dbReference type="GO" id="GO:0003700">
    <property type="term" value="F:DNA-binding transcription factor activity"/>
    <property type="evidence" value="ECO:0007669"/>
    <property type="project" value="TreeGrafter"/>
</dbReference>
<evidence type="ECO:0000313" key="6">
    <source>
        <dbReference type="EMBL" id="RDI43880.1"/>
    </source>
</evidence>
<evidence type="ECO:0000256" key="1">
    <source>
        <dbReference type="ARBA" id="ARBA00023015"/>
    </source>
</evidence>
<keyword evidence="2 4" id="KW-0238">DNA-binding</keyword>
<evidence type="ECO:0000256" key="4">
    <source>
        <dbReference type="PROSITE-ProRule" id="PRU00335"/>
    </source>
</evidence>
<dbReference type="Pfam" id="PF00440">
    <property type="entry name" value="TetR_N"/>
    <property type="match status" value="1"/>
</dbReference>
<dbReference type="SUPFAM" id="SSF48498">
    <property type="entry name" value="Tetracyclin repressor-like, C-terminal domain"/>
    <property type="match status" value="1"/>
</dbReference>
<dbReference type="Proteomes" id="UP000255355">
    <property type="component" value="Unassembled WGS sequence"/>
</dbReference>
<dbReference type="GO" id="GO:0000976">
    <property type="term" value="F:transcription cis-regulatory region binding"/>
    <property type="evidence" value="ECO:0007669"/>
    <property type="project" value="TreeGrafter"/>
</dbReference>
<dbReference type="SUPFAM" id="SSF46689">
    <property type="entry name" value="Homeodomain-like"/>
    <property type="match status" value="1"/>
</dbReference>
<reference evidence="6 7" key="1">
    <citation type="submission" date="2018-07" db="EMBL/GenBank/DDBJ databases">
        <title>Genomic Encyclopedia of Type Strains, Phase IV (KMG-IV): sequencing the most valuable type-strain genomes for metagenomic binning, comparative biology and taxonomic classification.</title>
        <authorList>
            <person name="Goeker M."/>
        </authorList>
    </citation>
    <scope>NUCLEOTIDE SEQUENCE [LARGE SCALE GENOMIC DNA]</scope>
    <source>
        <strain evidence="6 7">DSM 44952</strain>
    </source>
</reference>
<dbReference type="InterPro" id="IPR050109">
    <property type="entry name" value="HTH-type_TetR-like_transc_reg"/>
</dbReference>
<keyword evidence="1" id="KW-0805">Transcription regulation</keyword>
<dbReference type="InterPro" id="IPR049445">
    <property type="entry name" value="TetR_SbtR-like_C"/>
</dbReference>
<dbReference type="AlphaFoldDB" id="A0A370GKI8"/>
<dbReference type="PRINTS" id="PR00455">
    <property type="entry name" value="HTHTETR"/>
</dbReference>
<dbReference type="InterPro" id="IPR036271">
    <property type="entry name" value="Tet_transcr_reg_TetR-rel_C_sf"/>
</dbReference>
<dbReference type="Gene3D" id="1.10.357.10">
    <property type="entry name" value="Tetracycline Repressor, domain 2"/>
    <property type="match status" value="1"/>
</dbReference>
<dbReference type="PANTHER" id="PTHR30055:SF234">
    <property type="entry name" value="HTH-TYPE TRANSCRIPTIONAL REGULATOR BETI"/>
    <property type="match status" value="1"/>
</dbReference>
<feature type="domain" description="HTH tetR-type" evidence="5">
    <location>
        <begin position="10"/>
        <end position="69"/>
    </location>
</feature>